<gene>
    <name evidence="1" type="ORF">EZS28_053660</name>
</gene>
<dbReference type="AlphaFoldDB" id="A0A5J4R5G2"/>
<evidence type="ECO:0000313" key="2">
    <source>
        <dbReference type="Proteomes" id="UP000324800"/>
    </source>
</evidence>
<name>A0A5J4R5G2_9EUKA</name>
<proteinExistence type="predicted"/>
<protein>
    <submittedName>
        <fullName evidence="1">Uncharacterized protein</fullName>
    </submittedName>
</protein>
<dbReference type="Proteomes" id="UP000324800">
    <property type="component" value="Unassembled WGS sequence"/>
</dbReference>
<reference evidence="1 2" key="1">
    <citation type="submission" date="2019-03" db="EMBL/GenBank/DDBJ databases">
        <title>Single cell metagenomics reveals metabolic interactions within the superorganism composed of flagellate Streblomastix strix and complex community of Bacteroidetes bacteria on its surface.</title>
        <authorList>
            <person name="Treitli S.C."/>
            <person name="Kolisko M."/>
            <person name="Husnik F."/>
            <person name="Keeling P."/>
            <person name="Hampl V."/>
        </authorList>
    </citation>
    <scope>NUCLEOTIDE SEQUENCE [LARGE SCALE GENOMIC DNA]</scope>
    <source>
        <strain evidence="1">ST1C</strain>
    </source>
</reference>
<organism evidence="1 2">
    <name type="scientific">Streblomastix strix</name>
    <dbReference type="NCBI Taxonomy" id="222440"/>
    <lineage>
        <taxon>Eukaryota</taxon>
        <taxon>Metamonada</taxon>
        <taxon>Preaxostyla</taxon>
        <taxon>Oxymonadida</taxon>
        <taxon>Streblomastigidae</taxon>
        <taxon>Streblomastix</taxon>
    </lineage>
</organism>
<accession>A0A5J4R5G2</accession>
<sequence length="164" mass="18679">MIHNLKKVERTYFARVLNENGASANYLNLTSKTINSHRNCATAQHLFGAQVIALGDQGNRDAFVISELLFRCRYLSHFNQEDVQEQNEINVQRIARLLPPNGGSHDMPHQQETNKTQHHLSPILNQINEIPGIQDEQIEQTIREHMHKCTLKVLDLIPVGKVNG</sequence>
<dbReference type="EMBL" id="SNRW01043193">
    <property type="protein sequence ID" value="KAA6328942.1"/>
    <property type="molecule type" value="Genomic_DNA"/>
</dbReference>
<evidence type="ECO:0000313" key="1">
    <source>
        <dbReference type="EMBL" id="KAA6328942.1"/>
    </source>
</evidence>
<comment type="caution">
    <text evidence="1">The sequence shown here is derived from an EMBL/GenBank/DDBJ whole genome shotgun (WGS) entry which is preliminary data.</text>
</comment>